<dbReference type="Pfam" id="PF07876">
    <property type="entry name" value="Dabb"/>
    <property type="match status" value="1"/>
</dbReference>
<dbReference type="InterPro" id="IPR011008">
    <property type="entry name" value="Dimeric_a/b-barrel"/>
</dbReference>
<accession>A0A1D6F169</accession>
<dbReference type="InParanoid" id="A0A1D6F169"/>
<dbReference type="STRING" id="4577.A0A1D6F169"/>
<organism evidence="1">
    <name type="scientific">Zea mays</name>
    <name type="common">Maize</name>
    <dbReference type="NCBI Taxonomy" id="4577"/>
    <lineage>
        <taxon>Eukaryota</taxon>
        <taxon>Viridiplantae</taxon>
        <taxon>Streptophyta</taxon>
        <taxon>Embryophyta</taxon>
        <taxon>Tracheophyta</taxon>
        <taxon>Spermatophyta</taxon>
        <taxon>Magnoliopsida</taxon>
        <taxon>Liliopsida</taxon>
        <taxon>Poales</taxon>
        <taxon>Poaceae</taxon>
        <taxon>PACMAD clade</taxon>
        <taxon>Panicoideae</taxon>
        <taxon>Andropogonodae</taxon>
        <taxon>Andropogoneae</taxon>
        <taxon>Tripsacinae</taxon>
        <taxon>Zea</taxon>
    </lineage>
</organism>
<dbReference type="EMBL" id="CM007648">
    <property type="protein sequence ID" value="ONM25217.1"/>
    <property type="molecule type" value="Genomic_DNA"/>
</dbReference>
<dbReference type="PROSITE" id="PS51502">
    <property type="entry name" value="S_R_A_B_BARREL"/>
    <property type="match status" value="1"/>
</dbReference>
<evidence type="ECO:0000313" key="1">
    <source>
        <dbReference type="EMBL" id="ONM25217.1"/>
    </source>
</evidence>
<protein>
    <submittedName>
        <fullName evidence="1">Uncharacterized protein</fullName>
    </submittedName>
</protein>
<dbReference type="PaxDb" id="4577-GRMZM2G066388_P01"/>
<sequence>MEKVVVASQAAGDAKGSKVSFGENSPAQAKGYQFGMVAVFDSVEELDAVHGDDNVEEAKTAVRPLLDKVLVVDFVVGPAAADAATPASL</sequence>
<dbReference type="eggNOG" id="ENOG502QTKV">
    <property type="taxonomic scope" value="Eukaryota"/>
</dbReference>
<dbReference type="InterPro" id="IPR013097">
    <property type="entry name" value="Dabb"/>
</dbReference>
<gene>
    <name evidence="1" type="ORF">ZEAMMB73_Zm00001d006840</name>
</gene>
<dbReference type="ExpressionAtlas" id="A0A1D6F169">
    <property type="expression patterns" value="baseline and differential"/>
</dbReference>
<dbReference type="AlphaFoldDB" id="A0A1D6F169"/>
<dbReference type="SUPFAM" id="SSF54909">
    <property type="entry name" value="Dimeric alpha+beta barrel"/>
    <property type="match status" value="1"/>
</dbReference>
<proteinExistence type="predicted"/>
<dbReference type="Gene3D" id="3.30.70.100">
    <property type="match status" value="1"/>
</dbReference>
<name>A0A1D6F169_MAIZE</name>
<dbReference type="OrthoDB" id="42919at2759"/>
<dbReference type="SMR" id="A0A1D6F169"/>
<dbReference type="OMA" id="PTRAKGY"/>
<reference evidence="1" key="1">
    <citation type="submission" date="2015-12" db="EMBL/GenBank/DDBJ databases">
        <title>Update maize B73 reference genome by single molecule sequencing technologies.</title>
        <authorList>
            <consortium name="Maize Genome Sequencing Project"/>
            <person name="Ware D."/>
        </authorList>
    </citation>
    <scope>NUCLEOTIDE SEQUENCE [LARGE SCALE GENOMIC DNA]</scope>
    <source>
        <tissue evidence="1">Seedling</tissue>
    </source>
</reference>